<proteinExistence type="predicted"/>
<organism evidence="1 2">
    <name type="scientific">Dictyocaulus viviparus</name>
    <name type="common">Bovine lungworm</name>
    <dbReference type="NCBI Taxonomy" id="29172"/>
    <lineage>
        <taxon>Eukaryota</taxon>
        <taxon>Metazoa</taxon>
        <taxon>Ecdysozoa</taxon>
        <taxon>Nematoda</taxon>
        <taxon>Chromadorea</taxon>
        <taxon>Rhabditida</taxon>
        <taxon>Rhabditina</taxon>
        <taxon>Rhabditomorpha</taxon>
        <taxon>Strongyloidea</taxon>
        <taxon>Metastrongylidae</taxon>
        <taxon>Dictyocaulus</taxon>
    </lineage>
</organism>
<gene>
    <name evidence="1" type="ORF">DICVIV_13432</name>
</gene>
<dbReference type="EMBL" id="KN717085">
    <property type="protein sequence ID" value="KJH40607.1"/>
    <property type="molecule type" value="Genomic_DNA"/>
</dbReference>
<evidence type="ECO:0000313" key="1">
    <source>
        <dbReference type="EMBL" id="KJH40607.1"/>
    </source>
</evidence>
<dbReference type="AlphaFoldDB" id="A0A0D8XA16"/>
<accession>A0A0D8XA16</accession>
<sequence length="297" mass="33346">MTSSKISSFLSRTSTNDTNRKRKAAILIVRFFNKLLSTAPTPFHRVFIGFEIMLSKFSEDHIEVLITSQSAFSEGAGILADELKQWRSLSSAVLPLYAIERNHLFRLSEPENDSTSERTLDCRPSLTKHPIDITNLTRNIEIYPYKKQNEMGSGGGCSAPSRYPDIAQNSANVSSPNRRSLIFSNSVEKDHPEISKASQLTDSCYTTETTTPNGMRRAKSESAMIELERLGDMTVLKIYDDVWGDIQFLSNNIIVLHNKQGPSQSLANLIDQKIKLAETKDNLQILLQMLSRNQSKA</sequence>
<protein>
    <submittedName>
        <fullName evidence="1">Uncharacterized protein</fullName>
    </submittedName>
</protein>
<reference evidence="2" key="2">
    <citation type="journal article" date="2016" name="Sci. Rep.">
        <title>Dictyocaulus viviparus genome, variome and transcriptome elucidate lungworm biology and support future intervention.</title>
        <authorList>
            <person name="McNulty S.N."/>
            <person name="Strube C."/>
            <person name="Rosa B.A."/>
            <person name="Martin J.C."/>
            <person name="Tyagi R."/>
            <person name="Choi Y.J."/>
            <person name="Wang Q."/>
            <person name="Hallsworth Pepin K."/>
            <person name="Zhang X."/>
            <person name="Ozersky P."/>
            <person name="Wilson R.K."/>
            <person name="Sternberg P.W."/>
            <person name="Gasser R.B."/>
            <person name="Mitreva M."/>
        </authorList>
    </citation>
    <scope>NUCLEOTIDE SEQUENCE [LARGE SCALE GENOMIC DNA]</scope>
    <source>
        <strain evidence="2">HannoverDv2000</strain>
    </source>
</reference>
<dbReference type="OrthoDB" id="5829537at2759"/>
<name>A0A0D8XA16_DICVI</name>
<dbReference type="Proteomes" id="UP000053766">
    <property type="component" value="Unassembled WGS sequence"/>
</dbReference>
<evidence type="ECO:0000313" key="2">
    <source>
        <dbReference type="Proteomes" id="UP000053766"/>
    </source>
</evidence>
<reference evidence="1 2" key="1">
    <citation type="submission" date="2013-11" db="EMBL/GenBank/DDBJ databases">
        <title>Draft genome of the bovine lungworm Dictyocaulus viviparus.</title>
        <authorList>
            <person name="Mitreva M."/>
        </authorList>
    </citation>
    <scope>NUCLEOTIDE SEQUENCE [LARGE SCALE GENOMIC DNA]</scope>
    <source>
        <strain evidence="1 2">HannoverDv2000</strain>
    </source>
</reference>
<keyword evidence="2" id="KW-1185">Reference proteome</keyword>